<sequence length="34" mass="3377">MDGGTNHELIAYLGSLTSLLGGLDLGSLTSLLGS</sequence>
<accession>A0ABT6M6Z0</accession>
<protein>
    <submittedName>
        <fullName evidence="1">Uncharacterized protein</fullName>
    </submittedName>
</protein>
<dbReference type="Proteomes" id="UP001160334">
    <property type="component" value="Unassembled WGS sequence"/>
</dbReference>
<gene>
    <name evidence="1" type="ORF">M2280_001266</name>
</gene>
<keyword evidence="2" id="KW-1185">Reference proteome</keyword>
<evidence type="ECO:0000313" key="2">
    <source>
        <dbReference type="Proteomes" id="UP001160334"/>
    </source>
</evidence>
<dbReference type="EMBL" id="JARXVC010000002">
    <property type="protein sequence ID" value="MDH6280057.1"/>
    <property type="molecule type" value="Genomic_DNA"/>
</dbReference>
<organism evidence="1 2">
    <name type="scientific">Prescottella agglutinans</name>
    <dbReference type="NCBI Taxonomy" id="1644129"/>
    <lineage>
        <taxon>Bacteria</taxon>
        <taxon>Bacillati</taxon>
        <taxon>Actinomycetota</taxon>
        <taxon>Actinomycetes</taxon>
        <taxon>Mycobacteriales</taxon>
        <taxon>Nocardiaceae</taxon>
        <taxon>Prescottella</taxon>
    </lineage>
</organism>
<comment type="caution">
    <text evidence="1">The sequence shown here is derived from an EMBL/GenBank/DDBJ whole genome shotgun (WGS) entry which is preliminary data.</text>
</comment>
<reference evidence="1 2" key="1">
    <citation type="submission" date="2023-04" db="EMBL/GenBank/DDBJ databases">
        <title>Forest soil microbial communities from Buena Vista Peninsula, Colon Province, Panama.</title>
        <authorList>
            <person name="Bouskill N."/>
        </authorList>
    </citation>
    <scope>NUCLEOTIDE SEQUENCE [LARGE SCALE GENOMIC DNA]</scope>
    <source>
        <strain evidence="1 2">CFH S0262</strain>
    </source>
</reference>
<proteinExistence type="predicted"/>
<name>A0ABT6M6Z0_9NOCA</name>
<evidence type="ECO:0000313" key="1">
    <source>
        <dbReference type="EMBL" id="MDH6280057.1"/>
    </source>
</evidence>